<dbReference type="InterPro" id="IPR032687">
    <property type="entry name" value="AraC-type_N"/>
</dbReference>
<dbReference type="EMBL" id="CP045810">
    <property type="protein sequence ID" value="QHN39042.1"/>
    <property type="molecule type" value="Genomic_DNA"/>
</dbReference>
<dbReference type="PROSITE" id="PS01124">
    <property type="entry name" value="HTH_ARAC_FAMILY_2"/>
    <property type="match status" value="1"/>
</dbReference>
<keyword evidence="3" id="KW-0804">Transcription</keyword>
<gene>
    <name evidence="4" type="ORF">GII30_07510</name>
</gene>
<dbReference type="SUPFAM" id="SSF46689">
    <property type="entry name" value="Homeodomain-like"/>
    <property type="match status" value="1"/>
</dbReference>
<dbReference type="Pfam" id="PF12625">
    <property type="entry name" value="Arabinose_bd"/>
    <property type="match status" value="1"/>
</dbReference>
<sequence length="338" mass="36885">MADLIRGAALTQLPELITELGGDPDTLLARAGIPAAAVGAHDKFVPFSAQSLVLGTAAAELGVPDFGLRLAARQDPDILGSLAIAARNAGTVGEAIDAITRFAHIYSPAIASELVHDGHGQVAYVFHTVLRRLPFRDHSVEKALGVTLMTFRMIIGPGFRPSLVTFTHPSISEYAVYRDYFGCSVEFGADRDALLFPEELLRRKRFDTDPLVRDLAVHFMETVDRHDTLTDVISEIVARSLAAGAATLEEIAAPLMLHPRAVQRRLADEGTTFEDIVDEIRKDMALQLLANPGVSLGTLARQLGYSEQSSLTRSCRRWFGMPPMAKRRELRQNPPAPQ</sequence>
<dbReference type="Gene3D" id="1.10.10.60">
    <property type="entry name" value="Homeodomain-like"/>
    <property type="match status" value="1"/>
</dbReference>
<proteinExistence type="predicted"/>
<evidence type="ECO:0000256" key="1">
    <source>
        <dbReference type="ARBA" id="ARBA00023015"/>
    </source>
</evidence>
<dbReference type="InterPro" id="IPR018060">
    <property type="entry name" value="HTH_AraC"/>
</dbReference>
<dbReference type="GO" id="GO:0003700">
    <property type="term" value="F:DNA-binding transcription factor activity"/>
    <property type="evidence" value="ECO:0007669"/>
    <property type="project" value="InterPro"/>
</dbReference>
<dbReference type="Pfam" id="PF12833">
    <property type="entry name" value="HTH_18"/>
    <property type="match status" value="1"/>
</dbReference>
<keyword evidence="2" id="KW-0238">DNA-binding</keyword>
<dbReference type="AlphaFoldDB" id="A0A857KWI1"/>
<dbReference type="PANTHER" id="PTHR47894:SF4">
    <property type="entry name" value="HTH-TYPE TRANSCRIPTIONAL REGULATOR GADX"/>
    <property type="match status" value="1"/>
</dbReference>
<dbReference type="SMART" id="SM00342">
    <property type="entry name" value="HTH_ARAC"/>
    <property type="match status" value="1"/>
</dbReference>
<evidence type="ECO:0000313" key="4">
    <source>
        <dbReference type="EMBL" id="QHN39042.1"/>
    </source>
</evidence>
<protein>
    <submittedName>
        <fullName evidence="4">Helix-turn-helix domain-containing protein</fullName>
    </submittedName>
</protein>
<evidence type="ECO:0000256" key="2">
    <source>
        <dbReference type="ARBA" id="ARBA00023125"/>
    </source>
</evidence>
<reference evidence="4" key="1">
    <citation type="journal article" date="2021" name="Nat. Microbiol.">
        <title>Cocultivation of an ultrasmall environmental parasitic bacterium with lytic ability against bacteria associated with wastewater foams.</title>
        <authorList>
            <person name="Batinovic S."/>
            <person name="Rose J.J.A."/>
            <person name="Ratcliffe J."/>
            <person name="Seviour R.J."/>
            <person name="Petrovski S."/>
        </authorList>
    </citation>
    <scope>NUCLEOTIDE SEQUENCE</scope>
    <source>
        <strain evidence="4">CON44</strain>
    </source>
</reference>
<name>A0A857KWI1_9ACTN</name>
<accession>A0A857KWI1</accession>
<organism evidence="4">
    <name type="scientific">Gordonia amarae</name>
    <dbReference type="NCBI Taxonomy" id="36821"/>
    <lineage>
        <taxon>Bacteria</taxon>
        <taxon>Bacillati</taxon>
        <taxon>Actinomycetota</taxon>
        <taxon>Actinomycetes</taxon>
        <taxon>Mycobacteriales</taxon>
        <taxon>Gordoniaceae</taxon>
        <taxon>Gordonia</taxon>
    </lineage>
</organism>
<dbReference type="RefSeq" id="WP_005185756.1">
    <property type="nucleotide sequence ID" value="NZ_CP045804.1"/>
</dbReference>
<dbReference type="PANTHER" id="PTHR47894">
    <property type="entry name" value="HTH-TYPE TRANSCRIPTIONAL REGULATOR GADX"/>
    <property type="match status" value="1"/>
</dbReference>
<dbReference type="GO" id="GO:0005829">
    <property type="term" value="C:cytosol"/>
    <property type="evidence" value="ECO:0007669"/>
    <property type="project" value="TreeGrafter"/>
</dbReference>
<dbReference type="GO" id="GO:0000976">
    <property type="term" value="F:transcription cis-regulatory region binding"/>
    <property type="evidence" value="ECO:0007669"/>
    <property type="project" value="TreeGrafter"/>
</dbReference>
<keyword evidence="1" id="KW-0805">Transcription regulation</keyword>
<dbReference type="InterPro" id="IPR009057">
    <property type="entry name" value="Homeodomain-like_sf"/>
</dbReference>
<evidence type="ECO:0000256" key="3">
    <source>
        <dbReference type="ARBA" id="ARBA00023163"/>
    </source>
</evidence>